<dbReference type="GO" id="GO:0036374">
    <property type="term" value="F:glutathione hydrolase activity"/>
    <property type="evidence" value="ECO:0007669"/>
    <property type="project" value="UniProtKB-UniRule"/>
</dbReference>
<feature type="binding site" evidence="2">
    <location>
        <position position="437"/>
    </location>
    <ligand>
        <name>L-glutamate</name>
        <dbReference type="ChEBI" id="CHEBI:29985"/>
    </ligand>
</feature>
<dbReference type="Pfam" id="PF01019">
    <property type="entry name" value="G_glu_transpept"/>
    <property type="match status" value="1"/>
</dbReference>
<feature type="binding site" evidence="2">
    <location>
        <position position="117"/>
    </location>
    <ligand>
        <name>L-glutamate</name>
        <dbReference type="ChEBI" id="CHEBI:29985"/>
    </ligand>
</feature>
<feature type="binding site" evidence="2">
    <location>
        <position position="489"/>
    </location>
    <ligand>
        <name>L-glutamate</name>
        <dbReference type="ChEBI" id="CHEBI:29985"/>
    </ligand>
</feature>
<evidence type="ECO:0000313" key="6">
    <source>
        <dbReference type="EMBL" id="KAF9740903.1"/>
    </source>
</evidence>
<dbReference type="EMBL" id="WJXW01000001">
    <property type="protein sequence ID" value="KAF9740903.1"/>
    <property type="molecule type" value="Genomic_DNA"/>
</dbReference>
<feature type="chain" id="PRO_5040318745" description="Glutathione hydrolase" evidence="5">
    <location>
        <begin position="23"/>
        <end position="626"/>
    </location>
</feature>
<organism evidence="6 7">
    <name type="scientific">Paraphaeosphaeria minitans</name>
    <dbReference type="NCBI Taxonomy" id="565426"/>
    <lineage>
        <taxon>Eukaryota</taxon>
        <taxon>Fungi</taxon>
        <taxon>Dikarya</taxon>
        <taxon>Ascomycota</taxon>
        <taxon>Pezizomycotina</taxon>
        <taxon>Dothideomycetes</taxon>
        <taxon>Pleosporomycetidae</taxon>
        <taxon>Pleosporales</taxon>
        <taxon>Massarineae</taxon>
        <taxon>Didymosphaeriaceae</taxon>
        <taxon>Paraphaeosphaeria</taxon>
    </lineage>
</organism>
<comment type="catalytic activity">
    <reaction evidence="3">
        <text>an N-terminal (5-L-glutamyl)-[peptide] + an alpha-amino acid = 5-L-glutamyl amino acid + an N-terminal L-alpha-aminoacyl-[peptide]</text>
        <dbReference type="Rhea" id="RHEA:23904"/>
        <dbReference type="Rhea" id="RHEA-COMP:9780"/>
        <dbReference type="Rhea" id="RHEA-COMP:9795"/>
        <dbReference type="ChEBI" id="CHEBI:77644"/>
        <dbReference type="ChEBI" id="CHEBI:78597"/>
        <dbReference type="ChEBI" id="CHEBI:78599"/>
        <dbReference type="ChEBI" id="CHEBI:78608"/>
        <dbReference type="EC" id="2.3.2.2"/>
    </reaction>
</comment>
<dbReference type="InterPro" id="IPR043138">
    <property type="entry name" value="GGT_lsub"/>
</dbReference>
<evidence type="ECO:0000313" key="7">
    <source>
        <dbReference type="Proteomes" id="UP000756921"/>
    </source>
</evidence>
<comment type="catalytic activity">
    <reaction evidence="3">
        <text>an S-substituted glutathione + H2O = an S-substituted L-cysteinylglycine + L-glutamate</text>
        <dbReference type="Rhea" id="RHEA:59468"/>
        <dbReference type="ChEBI" id="CHEBI:15377"/>
        <dbReference type="ChEBI" id="CHEBI:29985"/>
        <dbReference type="ChEBI" id="CHEBI:90779"/>
        <dbReference type="ChEBI" id="CHEBI:143103"/>
        <dbReference type="EC" id="3.4.19.13"/>
    </reaction>
</comment>
<dbReference type="Gene3D" id="3.60.20.40">
    <property type="match status" value="1"/>
</dbReference>
<keyword evidence="3" id="KW-0012">Acyltransferase</keyword>
<comment type="pathway">
    <text evidence="3">Sulfur metabolism; glutathione metabolism.</text>
</comment>
<evidence type="ECO:0000256" key="3">
    <source>
        <dbReference type="RuleBase" id="RU368068"/>
    </source>
</evidence>
<dbReference type="EC" id="2.3.2.2" evidence="3"/>
<keyword evidence="3" id="KW-0378">Hydrolase</keyword>
<dbReference type="PANTHER" id="PTHR11686">
    <property type="entry name" value="GAMMA GLUTAMYL TRANSPEPTIDASE"/>
    <property type="match status" value="1"/>
</dbReference>
<dbReference type="GO" id="GO:0006751">
    <property type="term" value="P:glutathione catabolic process"/>
    <property type="evidence" value="ECO:0007669"/>
    <property type="project" value="UniProtKB-UniRule"/>
</dbReference>
<dbReference type="InterPro" id="IPR043137">
    <property type="entry name" value="GGT_ssub_C"/>
</dbReference>
<comment type="catalytic activity">
    <reaction evidence="3">
        <text>glutathione + H2O = L-cysteinylglycine + L-glutamate</text>
        <dbReference type="Rhea" id="RHEA:28807"/>
        <dbReference type="ChEBI" id="CHEBI:15377"/>
        <dbReference type="ChEBI" id="CHEBI:29985"/>
        <dbReference type="ChEBI" id="CHEBI:57925"/>
        <dbReference type="ChEBI" id="CHEBI:61694"/>
        <dbReference type="EC" id="3.4.19.13"/>
    </reaction>
</comment>
<evidence type="ECO:0000256" key="5">
    <source>
        <dbReference type="SAM" id="SignalP"/>
    </source>
</evidence>
<keyword evidence="5" id="KW-0732">Signal</keyword>
<dbReference type="Proteomes" id="UP000756921">
    <property type="component" value="Unassembled WGS sequence"/>
</dbReference>
<accession>A0A9P6KVF2</accession>
<feature type="signal peptide" evidence="5">
    <location>
        <begin position="1"/>
        <end position="22"/>
    </location>
</feature>
<feature type="binding site" evidence="2">
    <location>
        <begin position="413"/>
        <end position="415"/>
    </location>
    <ligand>
        <name>L-glutamate</name>
        <dbReference type="ChEBI" id="CHEBI:29985"/>
    </ligand>
</feature>
<sequence>MVTTSATAFLLALSALFHASRASASSFHPPQIVLNPHQDPDSSHTSSDPRLGAIASESKLCSRIGTDLLRAGGNAADALVGTVFCVGVVGMYHSGIGGGGFMLVRSASGAYESIDFRETAPGAASEDMYAGNRNGSVFGGLAVGVPGELRGLEYLHRGYGKLSWEEVMRPAIELAEGGFEAGQDLVRYMDVAEKSIYGRDFLSEEPAWAEDFAPNGTRVREGDILTRKRYAKTLRAVAEGGANVFYEGPIAEATVEAVRAANGTMTLEDLRRYKIRSRAPLQAEYKNFKLTSVGAPAAGAVILSTFKTIEGYEGMNDAKATNLSTHYLDEALRFAYAERSSLGDPDFVSGTAAHQDTMLSEASAARKRSKISSSHTLPVEEYNPDGYEILENHGTSHIVAADASGLAISLTSTINLIFAGGLIVPSTGVILNDQMNDFSLPNTRNEFGYPPSPSNYIRPGKRPLSSIAPVIVEHASNGTLYYVIGSAGGAKIISAVAQNLWHVLDHNMSAPDALHEPRFHDQLVPNVVAFECNSTNPDCAPDGKAPHDLAGPADASRLHPWAESGIGTGSARAFDNATVAFMRERGHNVTWMPQGYSSAQALRVCWNGTFEAAGEPRQRDSGGFAV</sequence>
<proteinExistence type="predicted"/>
<dbReference type="PRINTS" id="PR01210">
    <property type="entry name" value="GGTRANSPTASE"/>
</dbReference>
<dbReference type="NCBIfam" id="TIGR00066">
    <property type="entry name" value="g_glut_trans"/>
    <property type="match status" value="1"/>
</dbReference>
<feature type="binding site" evidence="2">
    <location>
        <begin position="465"/>
        <end position="466"/>
    </location>
    <ligand>
        <name>L-glutamate</name>
        <dbReference type="ChEBI" id="CHEBI:29985"/>
    </ligand>
</feature>
<evidence type="ECO:0000256" key="2">
    <source>
        <dbReference type="PIRSR" id="PIRSR600101-2"/>
    </source>
</evidence>
<gene>
    <name evidence="6" type="ORF">PMIN01_00442</name>
</gene>
<comment type="caution">
    <text evidence="6">The sequence shown here is derived from an EMBL/GenBank/DDBJ whole genome shotgun (WGS) entry which is preliminary data.</text>
</comment>
<name>A0A9P6KVF2_9PLEO</name>
<keyword evidence="3" id="KW-0808">Transferase</keyword>
<dbReference type="AlphaFoldDB" id="A0A9P6KVF2"/>
<dbReference type="InterPro" id="IPR029055">
    <property type="entry name" value="Ntn_hydrolases_N"/>
</dbReference>
<dbReference type="SUPFAM" id="SSF56235">
    <property type="entry name" value="N-terminal nucleophile aminohydrolases (Ntn hydrolases)"/>
    <property type="match status" value="1"/>
</dbReference>
<reference evidence="6" key="1">
    <citation type="journal article" date="2020" name="Mol. Plant Microbe Interact.">
        <title>Genome Sequence of the Biocontrol Agent Coniothyrium minitans strain Conio (IMI 134523).</title>
        <authorList>
            <person name="Patel D."/>
            <person name="Shittu T.A."/>
            <person name="Baroncelli R."/>
            <person name="Muthumeenakshi S."/>
            <person name="Osborne T.H."/>
            <person name="Janganan T.K."/>
            <person name="Sreenivasaprasad S."/>
        </authorList>
    </citation>
    <scope>NUCLEOTIDE SEQUENCE</scope>
    <source>
        <strain evidence="6">Conio</strain>
    </source>
</reference>
<evidence type="ECO:0000256" key="1">
    <source>
        <dbReference type="PIRSR" id="PIRSR600101-1"/>
    </source>
</evidence>
<dbReference type="Gene3D" id="1.10.246.130">
    <property type="match status" value="1"/>
</dbReference>
<feature type="active site" description="Nucleophile" evidence="1">
    <location>
        <position position="395"/>
    </location>
</feature>
<dbReference type="OrthoDB" id="1081007at2759"/>
<protein>
    <recommendedName>
        <fullName evidence="3">Glutathione hydrolase</fullName>
        <ecNumber evidence="3">2.3.2.2</ecNumber>
        <ecNumber evidence="3">3.4.19.13</ecNumber>
    </recommendedName>
    <alternativeName>
        <fullName evidence="3">Gamma-glutamyltransferase</fullName>
    </alternativeName>
    <alternativeName>
        <fullName evidence="3">Gamma-glutamyltranspeptidase</fullName>
    </alternativeName>
</protein>
<dbReference type="EC" id="3.4.19.13" evidence="3"/>
<dbReference type="GO" id="GO:0005886">
    <property type="term" value="C:plasma membrane"/>
    <property type="evidence" value="ECO:0007669"/>
    <property type="project" value="TreeGrafter"/>
</dbReference>
<dbReference type="GO" id="GO:0103068">
    <property type="term" value="F:leukotriene C4 gamma-glutamyl transferase activity"/>
    <property type="evidence" value="ECO:0007669"/>
    <property type="project" value="UniProtKB-EC"/>
</dbReference>
<dbReference type="PANTHER" id="PTHR11686:SF62">
    <property type="entry name" value="GLUTATHIONE HYDROLASE"/>
    <property type="match status" value="1"/>
</dbReference>
<keyword evidence="7" id="KW-1185">Reference proteome</keyword>
<feature type="region of interest" description="Disordered" evidence="4">
    <location>
        <begin position="30"/>
        <end position="50"/>
    </location>
</feature>
<dbReference type="InterPro" id="IPR000101">
    <property type="entry name" value="GGT_peptidase"/>
</dbReference>
<comment type="function">
    <text evidence="3">Cleaves the gamma-glutamyl peptide bond of glutathione and glutathione conjugates.</text>
</comment>
<evidence type="ECO:0000256" key="4">
    <source>
        <dbReference type="SAM" id="MobiDB-lite"/>
    </source>
</evidence>